<evidence type="ECO:0000313" key="3">
    <source>
        <dbReference type="EMBL" id="PSB00464.1"/>
    </source>
</evidence>
<feature type="transmembrane region" description="Helical" evidence="2">
    <location>
        <begin position="59"/>
        <end position="78"/>
    </location>
</feature>
<comment type="caution">
    <text evidence="3">The sequence shown here is derived from an EMBL/GenBank/DDBJ whole genome shotgun (WGS) entry which is preliminary data.</text>
</comment>
<protein>
    <recommendedName>
        <fullName evidence="5">Ycf66 family protein</fullName>
    </recommendedName>
</protein>
<accession>A0A2T1BX13</accession>
<keyword evidence="4" id="KW-1185">Reference proteome</keyword>
<keyword evidence="2" id="KW-0472">Membrane</keyword>
<dbReference type="Pfam" id="PF07444">
    <property type="entry name" value="Ycf66_N"/>
    <property type="match status" value="1"/>
</dbReference>
<keyword evidence="2" id="KW-0812">Transmembrane</keyword>
<dbReference type="OrthoDB" id="532877at2"/>
<sequence>MLAYILALAVGLGSLGLYMSAFFLPEVHRKNDIIWSGVGLFYALVLWVCANRISGGVLLGQIASVSLLGWFGWQTLMLRREALPKEQQTPLPTQAAIQQFLQQQINRFTKGQNPASPNVAGATGNFNFAQLQEVLTSTLDKATAAVEQTIAKFKKTKTPSVTIPKVAVKTPVEKPPVVVTPPVVEAPPVVETPVEVEPAATAVDSVSPPEIETPSVTPVEVEPPVTPVDLVSTPEIETPSVTPVEVEPPVTPVDLVSTPEIETPSVTPVEVEPPVTPVDLVSTPEIETPSVADTLPTQETEFKSPTDEQIEESIQQAEAEFDPNSKAEADNSSNPA</sequence>
<keyword evidence="2" id="KW-1133">Transmembrane helix</keyword>
<feature type="transmembrane region" description="Helical" evidence="2">
    <location>
        <begin position="6"/>
        <end position="24"/>
    </location>
</feature>
<dbReference type="InterPro" id="IPR010004">
    <property type="entry name" value="Uncharacterised_Ycf66"/>
</dbReference>
<evidence type="ECO:0000256" key="2">
    <source>
        <dbReference type="SAM" id="Phobius"/>
    </source>
</evidence>
<evidence type="ECO:0008006" key="5">
    <source>
        <dbReference type="Google" id="ProtNLM"/>
    </source>
</evidence>
<dbReference type="Proteomes" id="UP000238762">
    <property type="component" value="Unassembled WGS sequence"/>
</dbReference>
<feature type="compositionally biased region" description="Low complexity" evidence="1">
    <location>
        <begin position="200"/>
        <end position="223"/>
    </location>
</feature>
<dbReference type="EMBL" id="PVWJ01000207">
    <property type="protein sequence ID" value="PSB00464.1"/>
    <property type="molecule type" value="Genomic_DNA"/>
</dbReference>
<proteinExistence type="predicted"/>
<gene>
    <name evidence="3" type="ORF">C7B64_23370</name>
</gene>
<reference evidence="3 4" key="1">
    <citation type="submission" date="2018-02" db="EMBL/GenBank/DDBJ databases">
        <authorList>
            <person name="Cohen D.B."/>
            <person name="Kent A.D."/>
        </authorList>
    </citation>
    <scope>NUCLEOTIDE SEQUENCE [LARGE SCALE GENOMIC DNA]</scope>
    <source>
        <strain evidence="3 4">CCAP 1448/3</strain>
    </source>
</reference>
<feature type="region of interest" description="Disordered" evidence="1">
    <location>
        <begin position="200"/>
        <end position="336"/>
    </location>
</feature>
<dbReference type="RefSeq" id="WP_106291924.1">
    <property type="nucleotide sequence ID" value="NZ_CAWNTC010000019.1"/>
</dbReference>
<reference evidence="3 4" key="2">
    <citation type="submission" date="2018-03" db="EMBL/GenBank/DDBJ databases">
        <title>The ancient ancestry and fast evolution of plastids.</title>
        <authorList>
            <person name="Moore K.R."/>
            <person name="Magnabosco C."/>
            <person name="Momper L."/>
            <person name="Gold D.A."/>
            <person name="Bosak T."/>
            <person name="Fournier G.P."/>
        </authorList>
    </citation>
    <scope>NUCLEOTIDE SEQUENCE [LARGE SCALE GENOMIC DNA]</scope>
    <source>
        <strain evidence="3 4">CCAP 1448/3</strain>
    </source>
</reference>
<feature type="compositionally biased region" description="Low complexity" evidence="1">
    <location>
        <begin position="258"/>
        <end position="273"/>
    </location>
</feature>
<dbReference type="AlphaFoldDB" id="A0A2T1BX13"/>
<feature type="transmembrane region" description="Helical" evidence="2">
    <location>
        <begin position="33"/>
        <end position="53"/>
    </location>
</feature>
<organism evidence="3 4">
    <name type="scientific">Merismopedia glauca CCAP 1448/3</name>
    <dbReference type="NCBI Taxonomy" id="1296344"/>
    <lineage>
        <taxon>Bacteria</taxon>
        <taxon>Bacillati</taxon>
        <taxon>Cyanobacteriota</taxon>
        <taxon>Cyanophyceae</taxon>
        <taxon>Synechococcales</taxon>
        <taxon>Merismopediaceae</taxon>
        <taxon>Merismopedia</taxon>
    </lineage>
</organism>
<evidence type="ECO:0000313" key="4">
    <source>
        <dbReference type="Proteomes" id="UP000238762"/>
    </source>
</evidence>
<evidence type="ECO:0000256" key="1">
    <source>
        <dbReference type="SAM" id="MobiDB-lite"/>
    </source>
</evidence>
<name>A0A2T1BX13_9CYAN</name>
<feature type="compositionally biased region" description="Low complexity" evidence="1">
    <location>
        <begin position="233"/>
        <end position="248"/>
    </location>
</feature>